<keyword evidence="2" id="KW-0274">FAD</keyword>
<organism evidence="4 5">
    <name type="scientific">Emergencia timonensis</name>
    <dbReference type="NCBI Taxonomy" id="1776384"/>
    <lineage>
        <taxon>Bacteria</taxon>
        <taxon>Bacillati</taxon>
        <taxon>Bacillota</taxon>
        <taxon>Clostridia</taxon>
        <taxon>Peptostreptococcales</taxon>
        <taxon>Anaerovoracaceae</taxon>
        <taxon>Emergencia</taxon>
    </lineage>
</organism>
<dbReference type="Proteomes" id="UP000284841">
    <property type="component" value="Unassembled WGS sequence"/>
</dbReference>
<dbReference type="InterPro" id="IPR033947">
    <property type="entry name" value="ETF_alpha_N"/>
</dbReference>
<feature type="binding site" evidence="2">
    <location>
        <position position="219"/>
    </location>
    <ligand>
        <name>FAD</name>
        <dbReference type="ChEBI" id="CHEBI:57692"/>
    </ligand>
</feature>
<keyword evidence="2" id="KW-0285">Flavoprotein</keyword>
<reference evidence="4 5" key="1">
    <citation type="submission" date="2018-08" db="EMBL/GenBank/DDBJ databases">
        <title>A genome reference for cultivated species of the human gut microbiota.</title>
        <authorList>
            <person name="Zou Y."/>
            <person name="Xue W."/>
            <person name="Luo G."/>
        </authorList>
    </citation>
    <scope>NUCLEOTIDE SEQUENCE [LARGE SCALE GENOMIC DNA]</scope>
    <source>
        <strain evidence="4 5">AM07-24</strain>
    </source>
</reference>
<dbReference type="Pfam" id="PF01012">
    <property type="entry name" value="ETF"/>
    <property type="match status" value="1"/>
</dbReference>
<evidence type="ECO:0000259" key="3">
    <source>
        <dbReference type="SMART" id="SM00893"/>
    </source>
</evidence>
<dbReference type="OrthoDB" id="9770286at2"/>
<dbReference type="STRING" id="1776384.GCA_900086585_02878"/>
<evidence type="ECO:0000313" key="4">
    <source>
        <dbReference type="EMBL" id="RHJ89529.1"/>
    </source>
</evidence>
<dbReference type="SMART" id="SM00893">
    <property type="entry name" value="ETF"/>
    <property type="match status" value="1"/>
</dbReference>
<dbReference type="PANTHER" id="PTHR43153:SF1">
    <property type="entry name" value="ELECTRON TRANSFER FLAVOPROTEIN SUBUNIT ALPHA, MITOCHONDRIAL"/>
    <property type="match status" value="1"/>
</dbReference>
<keyword evidence="5" id="KW-1185">Reference proteome</keyword>
<dbReference type="InterPro" id="IPR014731">
    <property type="entry name" value="ETF_asu_C"/>
</dbReference>
<protein>
    <submittedName>
        <fullName evidence="4">Electron transfer flavoprotein subunit alpha/FixB family protein</fullName>
    </submittedName>
</protein>
<dbReference type="InterPro" id="IPR001308">
    <property type="entry name" value="ETF_a/FixB"/>
</dbReference>
<feature type="domain" description="Electron transfer flavoprotein alpha/beta-subunit N-terminal" evidence="3">
    <location>
        <begin position="9"/>
        <end position="207"/>
    </location>
</feature>
<dbReference type="GO" id="GO:0009055">
    <property type="term" value="F:electron transfer activity"/>
    <property type="evidence" value="ECO:0007669"/>
    <property type="project" value="InterPro"/>
</dbReference>
<evidence type="ECO:0000256" key="2">
    <source>
        <dbReference type="PIRSR" id="PIRSR000089-1"/>
    </source>
</evidence>
<evidence type="ECO:0000313" key="5">
    <source>
        <dbReference type="Proteomes" id="UP000284841"/>
    </source>
</evidence>
<evidence type="ECO:0000256" key="1">
    <source>
        <dbReference type="ARBA" id="ARBA00005817"/>
    </source>
</evidence>
<feature type="binding site" evidence="2">
    <location>
        <begin position="258"/>
        <end position="262"/>
    </location>
    <ligand>
        <name>FAD</name>
        <dbReference type="ChEBI" id="CHEBI:57692"/>
    </ligand>
</feature>
<dbReference type="RefSeq" id="WP_118333647.1">
    <property type="nucleotide sequence ID" value="NZ_AP025567.1"/>
</dbReference>
<comment type="similarity">
    <text evidence="1">Belongs to the ETF alpha-subunit/FixB family.</text>
</comment>
<dbReference type="InterPro" id="IPR014729">
    <property type="entry name" value="Rossmann-like_a/b/a_fold"/>
</dbReference>
<comment type="cofactor">
    <cofactor evidence="2">
        <name>FAD</name>
        <dbReference type="ChEBI" id="CHEBI:57692"/>
    </cofactor>
    <text evidence="2">Binds 1 FAD per dimer.</text>
</comment>
<feature type="binding site" evidence="2">
    <location>
        <begin position="244"/>
        <end position="245"/>
    </location>
    <ligand>
        <name>FAD</name>
        <dbReference type="ChEBI" id="CHEBI:57692"/>
    </ligand>
</feature>
<dbReference type="SUPFAM" id="SSF52402">
    <property type="entry name" value="Adenine nucleotide alpha hydrolases-like"/>
    <property type="match status" value="1"/>
</dbReference>
<dbReference type="PANTHER" id="PTHR43153">
    <property type="entry name" value="ELECTRON TRANSFER FLAVOPROTEIN ALPHA"/>
    <property type="match status" value="1"/>
</dbReference>
<feature type="binding site" evidence="2">
    <location>
        <position position="296"/>
    </location>
    <ligand>
        <name>FAD</name>
        <dbReference type="ChEBI" id="CHEBI:57692"/>
    </ligand>
</feature>
<dbReference type="CDD" id="cd01715">
    <property type="entry name" value="ETF_alpha"/>
    <property type="match status" value="1"/>
</dbReference>
<name>A0A415E724_9FIRM</name>
<gene>
    <name evidence="4" type="ORF">DW099_02860</name>
</gene>
<sequence length="335" mass="36238">MEEKKYSGVLILAETEHGKVHRVAYELLNKGRMIADACGESLSCLLLAPDTFETSACSELCQRGADQVYVMKSAAFRHPEEVLFAQNIVSFIEEKRPDTVLVGATHLGRSLAPRVAAALGTGLTADCTDLQVDADGNLEQIRPAFSDNILAHIKTVTRPQMATVRYKEFQEAPVNDGAQIQIREIAPYIEENQSVKIEKTVSIGDMDITDAEVVVAGGRGIRKEEDLALLQELADLLGGQVGVSRALVDAGMAPSSIQVGYSGNRVKPKVYIACGISGAPQHLAGMKEADVIIAVNNDPSAPIFNIADYGFVGDLYEVLPQLTEHFRKDGQADER</sequence>
<dbReference type="InterPro" id="IPR014730">
    <property type="entry name" value="ETF_a/b_N"/>
</dbReference>
<accession>A0A415E724</accession>
<comment type="caution">
    <text evidence="4">The sequence shown here is derived from an EMBL/GenBank/DDBJ whole genome shotgun (WGS) entry which is preliminary data.</text>
</comment>
<dbReference type="InterPro" id="IPR029035">
    <property type="entry name" value="DHS-like_NAD/FAD-binding_dom"/>
</dbReference>
<dbReference type="AlphaFoldDB" id="A0A415E724"/>
<dbReference type="Gene3D" id="3.40.50.1220">
    <property type="entry name" value="TPP-binding domain"/>
    <property type="match status" value="1"/>
</dbReference>
<dbReference type="PIRSF" id="PIRSF000089">
    <property type="entry name" value="Electra_flavoP_a"/>
    <property type="match status" value="1"/>
</dbReference>
<dbReference type="GO" id="GO:0033539">
    <property type="term" value="P:fatty acid beta-oxidation using acyl-CoA dehydrogenase"/>
    <property type="evidence" value="ECO:0007669"/>
    <property type="project" value="TreeGrafter"/>
</dbReference>
<dbReference type="EMBL" id="QRMS01000001">
    <property type="protein sequence ID" value="RHJ89529.1"/>
    <property type="molecule type" value="Genomic_DNA"/>
</dbReference>
<dbReference type="Pfam" id="PF00766">
    <property type="entry name" value="ETF_alpha"/>
    <property type="match status" value="1"/>
</dbReference>
<dbReference type="SUPFAM" id="SSF52467">
    <property type="entry name" value="DHS-like NAD/FAD-binding domain"/>
    <property type="match status" value="1"/>
</dbReference>
<dbReference type="Gene3D" id="3.40.50.620">
    <property type="entry name" value="HUPs"/>
    <property type="match status" value="1"/>
</dbReference>
<feature type="binding site" evidence="2">
    <location>
        <begin position="275"/>
        <end position="282"/>
    </location>
    <ligand>
        <name>FAD</name>
        <dbReference type="ChEBI" id="CHEBI:57692"/>
    </ligand>
</feature>
<proteinExistence type="inferred from homology"/>
<dbReference type="GO" id="GO:0050660">
    <property type="term" value="F:flavin adenine dinucleotide binding"/>
    <property type="evidence" value="ECO:0007669"/>
    <property type="project" value="InterPro"/>
</dbReference>